<gene>
    <name evidence="2" type="ORF">C4900_14565</name>
</gene>
<feature type="transmembrane region" description="Helical" evidence="1">
    <location>
        <begin position="68"/>
        <end position="90"/>
    </location>
</feature>
<proteinExistence type="predicted"/>
<reference evidence="2 3" key="1">
    <citation type="submission" date="2018-02" db="EMBL/GenBank/DDBJ databases">
        <title>Insights into the biology of acidophilic members of the Acidiferrobacteraceae family derived from comparative genomic analyses.</title>
        <authorList>
            <person name="Issotta F."/>
            <person name="Thyssen C."/>
            <person name="Mena C."/>
            <person name="Moya A."/>
            <person name="Bellenberg S."/>
            <person name="Sproer C."/>
            <person name="Covarrubias P.C."/>
            <person name="Sand W."/>
            <person name="Quatrini R."/>
            <person name="Vera M."/>
        </authorList>
    </citation>
    <scope>NUCLEOTIDE SEQUENCE [LARGE SCALE GENOMIC DNA]</scope>
    <source>
        <strain evidence="3">m-1</strain>
    </source>
</reference>
<dbReference type="GO" id="GO:0043107">
    <property type="term" value="P:type IV pilus-dependent motility"/>
    <property type="evidence" value="ECO:0007669"/>
    <property type="project" value="InterPro"/>
</dbReference>
<keyword evidence="1" id="KW-0472">Membrane</keyword>
<dbReference type="EMBL" id="PSYR01000002">
    <property type="protein sequence ID" value="RCN56952.1"/>
    <property type="molecule type" value="Genomic_DNA"/>
</dbReference>
<keyword evidence="1" id="KW-0812">Transmembrane</keyword>
<protein>
    <submittedName>
        <fullName evidence="2">Pilus assembly protein PilO</fullName>
    </submittedName>
</protein>
<evidence type="ECO:0000256" key="1">
    <source>
        <dbReference type="SAM" id="Phobius"/>
    </source>
</evidence>
<dbReference type="InterPro" id="IPR007445">
    <property type="entry name" value="PilO"/>
</dbReference>
<evidence type="ECO:0000313" key="3">
    <source>
        <dbReference type="Proteomes" id="UP000253250"/>
    </source>
</evidence>
<dbReference type="PANTHER" id="PTHR39555:SF1">
    <property type="entry name" value="TYPE IV PILUS INNER MEMBRANE COMPONENT PILO"/>
    <property type="match status" value="1"/>
</dbReference>
<keyword evidence="1" id="KW-1133">Transmembrane helix</keyword>
<accession>A0A368HI16</accession>
<sequence>MVYEPGPGCHHREKEWHWAFEFLYVDCAGQGHGARQEARGGEGIAVDWRQTIEDLKGVDLNNLAASPYSVKVVGVGVSCVLLLLAGYWFFISGQIHTYDGLRTQEVALKQQFLQQKMEAAQLPAYEQQMKKMKVMFGGLLQELPNTTHMPEFVTEVTQAGKSSGLQFALFKPEKEVPKDFYAELPIALTVAGTYEQLGHFVGDIAALPRIVTLGDVKVTAKQGDFLSMSVTARTYRYLKHRYTKK</sequence>
<dbReference type="Gene3D" id="1.10.287.540">
    <property type="entry name" value="Helix hairpin bin"/>
    <property type="match status" value="1"/>
</dbReference>
<organism evidence="2 3">
    <name type="scientific">Acidiferrobacter thiooxydans</name>
    <dbReference type="NCBI Taxonomy" id="163359"/>
    <lineage>
        <taxon>Bacteria</taxon>
        <taxon>Pseudomonadati</taxon>
        <taxon>Pseudomonadota</taxon>
        <taxon>Gammaproteobacteria</taxon>
        <taxon>Acidiferrobacterales</taxon>
        <taxon>Acidiferrobacteraceae</taxon>
        <taxon>Acidiferrobacter</taxon>
    </lineage>
</organism>
<keyword evidence="3" id="KW-1185">Reference proteome</keyword>
<dbReference type="Proteomes" id="UP000253250">
    <property type="component" value="Unassembled WGS sequence"/>
</dbReference>
<dbReference type="Gene3D" id="3.30.70.60">
    <property type="match status" value="1"/>
</dbReference>
<comment type="caution">
    <text evidence="2">The sequence shown here is derived from an EMBL/GenBank/DDBJ whole genome shotgun (WGS) entry which is preliminary data.</text>
</comment>
<dbReference type="PANTHER" id="PTHR39555">
    <property type="entry name" value="FIMBRIAL ASSEMBLY PROTEIN PILO-LIKE PROTEIN-RELATED"/>
    <property type="match status" value="1"/>
</dbReference>
<dbReference type="Pfam" id="PF04350">
    <property type="entry name" value="PilO"/>
    <property type="match status" value="1"/>
</dbReference>
<dbReference type="InterPro" id="IPR014717">
    <property type="entry name" value="Transl_elong_EF1B/ribsomal_bS6"/>
</dbReference>
<dbReference type="GO" id="GO:0043683">
    <property type="term" value="P:type IV pilus assembly"/>
    <property type="evidence" value="ECO:0007669"/>
    <property type="project" value="InterPro"/>
</dbReference>
<name>A0A368HI16_9GAMM</name>
<dbReference type="AlphaFoldDB" id="A0A368HI16"/>
<dbReference type="OrthoDB" id="9802133at2"/>
<evidence type="ECO:0000313" key="2">
    <source>
        <dbReference type="EMBL" id="RCN56952.1"/>
    </source>
</evidence>